<name>A0ABS1T5X3_9CLOT</name>
<keyword evidence="6 7" id="KW-0472">Membrane</keyword>
<evidence type="ECO:0000313" key="10">
    <source>
        <dbReference type="EMBL" id="MBL4934739.1"/>
    </source>
</evidence>
<dbReference type="Pfam" id="PF13677">
    <property type="entry name" value="MotB_plug"/>
    <property type="match status" value="1"/>
</dbReference>
<dbReference type="Pfam" id="PF00691">
    <property type="entry name" value="OmpA"/>
    <property type="match status" value="1"/>
</dbReference>
<feature type="domain" description="OmpA-like" evidence="9">
    <location>
        <begin position="118"/>
        <end position="242"/>
    </location>
</feature>
<comment type="similarity">
    <text evidence="2">Belongs to the MotB family.</text>
</comment>
<dbReference type="InterPro" id="IPR025713">
    <property type="entry name" value="MotB-like_N_dom"/>
</dbReference>
<keyword evidence="3" id="KW-1003">Cell membrane</keyword>
<dbReference type="InterPro" id="IPR006665">
    <property type="entry name" value="OmpA-like"/>
</dbReference>
<comment type="caution">
    <text evidence="10">The sequence shown here is derived from an EMBL/GenBank/DDBJ whole genome shotgun (WGS) entry which is preliminary data.</text>
</comment>
<evidence type="ECO:0000256" key="4">
    <source>
        <dbReference type="ARBA" id="ARBA00022692"/>
    </source>
</evidence>
<evidence type="ECO:0000313" key="11">
    <source>
        <dbReference type="Proteomes" id="UP000632377"/>
    </source>
</evidence>
<comment type="subcellular location">
    <subcellularLocation>
        <location evidence="1">Cell membrane</location>
        <topology evidence="1">Single-pass membrane protein</topology>
    </subcellularLocation>
</comment>
<dbReference type="PANTHER" id="PTHR30329:SF21">
    <property type="entry name" value="LIPOPROTEIN YIAD-RELATED"/>
    <property type="match status" value="1"/>
</dbReference>
<proteinExistence type="inferred from homology"/>
<keyword evidence="5 8" id="KW-1133">Transmembrane helix</keyword>
<evidence type="ECO:0000256" key="6">
    <source>
        <dbReference type="ARBA" id="ARBA00023136"/>
    </source>
</evidence>
<keyword evidence="11" id="KW-1185">Reference proteome</keyword>
<dbReference type="Gene3D" id="3.30.1330.60">
    <property type="entry name" value="OmpA-like domain"/>
    <property type="match status" value="1"/>
</dbReference>
<evidence type="ECO:0000256" key="2">
    <source>
        <dbReference type="ARBA" id="ARBA00008914"/>
    </source>
</evidence>
<dbReference type="Proteomes" id="UP000632377">
    <property type="component" value="Unassembled WGS sequence"/>
</dbReference>
<dbReference type="CDD" id="cd07185">
    <property type="entry name" value="OmpA_C-like"/>
    <property type="match status" value="1"/>
</dbReference>
<reference evidence="10 11" key="1">
    <citation type="submission" date="2021-01" db="EMBL/GenBank/DDBJ databases">
        <title>Genome public.</title>
        <authorList>
            <person name="Liu C."/>
            <person name="Sun Q."/>
        </authorList>
    </citation>
    <scope>NUCLEOTIDE SEQUENCE [LARGE SCALE GENOMIC DNA]</scope>
    <source>
        <strain evidence="10 11">YIM B02515</strain>
    </source>
</reference>
<accession>A0ABS1T5X3</accession>
<dbReference type="EMBL" id="JAESWC010000001">
    <property type="protein sequence ID" value="MBL4934739.1"/>
    <property type="molecule type" value="Genomic_DNA"/>
</dbReference>
<gene>
    <name evidence="10" type="ORF">JK636_03085</name>
</gene>
<evidence type="ECO:0000256" key="8">
    <source>
        <dbReference type="SAM" id="Phobius"/>
    </source>
</evidence>
<dbReference type="PROSITE" id="PS51123">
    <property type="entry name" value="OMPA_2"/>
    <property type="match status" value="1"/>
</dbReference>
<feature type="transmembrane region" description="Helical" evidence="8">
    <location>
        <begin position="16"/>
        <end position="37"/>
    </location>
</feature>
<keyword evidence="4 8" id="KW-0812">Transmembrane</keyword>
<evidence type="ECO:0000256" key="3">
    <source>
        <dbReference type="ARBA" id="ARBA00022475"/>
    </source>
</evidence>
<dbReference type="RefSeq" id="WP_202747360.1">
    <property type="nucleotide sequence ID" value="NZ_JAESWC010000001.1"/>
</dbReference>
<dbReference type="SUPFAM" id="SSF103088">
    <property type="entry name" value="OmpA-like"/>
    <property type="match status" value="1"/>
</dbReference>
<protein>
    <submittedName>
        <fullName evidence="10">OmpA family protein</fullName>
    </submittedName>
</protein>
<evidence type="ECO:0000256" key="7">
    <source>
        <dbReference type="PROSITE-ProRule" id="PRU00473"/>
    </source>
</evidence>
<dbReference type="InterPro" id="IPR036737">
    <property type="entry name" value="OmpA-like_sf"/>
</dbReference>
<evidence type="ECO:0000256" key="5">
    <source>
        <dbReference type="ARBA" id="ARBA00022989"/>
    </source>
</evidence>
<dbReference type="PANTHER" id="PTHR30329">
    <property type="entry name" value="STATOR ELEMENT OF FLAGELLAR MOTOR COMPLEX"/>
    <property type="match status" value="1"/>
</dbReference>
<organism evidence="10 11">
    <name type="scientific">Clostridium rhizosphaerae</name>
    <dbReference type="NCBI Taxonomy" id="2803861"/>
    <lineage>
        <taxon>Bacteria</taxon>
        <taxon>Bacillati</taxon>
        <taxon>Bacillota</taxon>
        <taxon>Clostridia</taxon>
        <taxon>Eubacteriales</taxon>
        <taxon>Clostridiaceae</taxon>
        <taxon>Clostridium</taxon>
    </lineage>
</organism>
<dbReference type="InterPro" id="IPR050330">
    <property type="entry name" value="Bact_OuterMem_StrucFunc"/>
</dbReference>
<evidence type="ECO:0000259" key="9">
    <source>
        <dbReference type="PROSITE" id="PS51123"/>
    </source>
</evidence>
<sequence>MRRKKHDESHENHERWLLTYSDLITLLMIFFIVMYSMSNIDKEKYKQVAAGLSSAMGGGGSTIIGKDSGTPINQDTSPTNTNVVDMPEEQKLEQVKQAVDKYLKESGLSDSVVTTIETRGLVLSFKDSLFFDSGKADIKSEQVKKLVEIGKMLNQPIINDSFIRVEGHTDNIPINTYLYKSNWDLSVIRASNVSQLLINQSGIRPDRVSAAGYGEFRPKSDNNTEEGRALNRRVDILIMNTKFNEVENNKK</sequence>
<evidence type="ECO:0000256" key="1">
    <source>
        <dbReference type="ARBA" id="ARBA00004162"/>
    </source>
</evidence>